<keyword evidence="5 7" id="KW-1133">Transmembrane helix</keyword>
<sequence length="329" mass="33853">MGTSSPARAQAGRWLPGALRRVGGAAAVLLAVATLAFVALQFIPGDPAEAALGGPGSQASAEALAAARAQFGLDQPLLVQYVDFLWRLLRGDLGVSYAQRMPVAEVLAGAIGPTAVLTASALLLAWALAFASVVVASGHSRVARGLASALDLIAAATPNFWLASLLVLLFAGVLGWFPPVSTGDARGIVLPALALAIPTAGFIAQVCRTGVEDARQAPFVESARSRGETEAGVRIRHVLRHGIVPGLNLTAWALGSLLGGAAVIEVIFARPGLGRTLVNAVLVRDVPVVLGVVLFAAFAYVVVALVTDLVIARVDPRTEARLAREVPRA</sequence>
<keyword evidence="3" id="KW-1003">Cell membrane</keyword>
<dbReference type="GO" id="GO:0071916">
    <property type="term" value="F:dipeptide transmembrane transporter activity"/>
    <property type="evidence" value="ECO:0007669"/>
    <property type="project" value="TreeGrafter"/>
</dbReference>
<feature type="transmembrane region" description="Helical" evidence="7">
    <location>
        <begin position="21"/>
        <end position="43"/>
    </location>
</feature>
<name>A0A939S998_9MICO</name>
<feature type="transmembrane region" description="Helical" evidence="7">
    <location>
        <begin position="288"/>
        <end position="311"/>
    </location>
</feature>
<evidence type="ECO:0000256" key="3">
    <source>
        <dbReference type="ARBA" id="ARBA00022475"/>
    </source>
</evidence>
<feature type="transmembrane region" description="Helical" evidence="7">
    <location>
        <begin position="246"/>
        <end position="268"/>
    </location>
</feature>
<feature type="transmembrane region" description="Helical" evidence="7">
    <location>
        <begin position="115"/>
        <end position="137"/>
    </location>
</feature>
<dbReference type="CDD" id="cd06261">
    <property type="entry name" value="TM_PBP2"/>
    <property type="match status" value="1"/>
</dbReference>
<proteinExistence type="inferred from homology"/>
<keyword evidence="10" id="KW-1185">Reference proteome</keyword>
<evidence type="ECO:0000313" key="10">
    <source>
        <dbReference type="Proteomes" id="UP000664382"/>
    </source>
</evidence>
<dbReference type="InterPro" id="IPR000515">
    <property type="entry name" value="MetI-like"/>
</dbReference>
<dbReference type="SUPFAM" id="SSF161098">
    <property type="entry name" value="MetI-like"/>
    <property type="match status" value="1"/>
</dbReference>
<comment type="similarity">
    <text evidence="7">Belongs to the binding-protein-dependent transport system permease family.</text>
</comment>
<dbReference type="PROSITE" id="PS50928">
    <property type="entry name" value="ABC_TM1"/>
    <property type="match status" value="1"/>
</dbReference>
<dbReference type="Pfam" id="PF00528">
    <property type="entry name" value="BPD_transp_1"/>
    <property type="match status" value="1"/>
</dbReference>
<reference evidence="9" key="1">
    <citation type="submission" date="2021-03" db="EMBL/GenBank/DDBJ databases">
        <title>Leucobacter chromiisoli sp. nov., isolated from chromium-containing soil of chemical plant.</title>
        <authorList>
            <person name="Xu Z."/>
        </authorList>
    </citation>
    <scope>NUCLEOTIDE SEQUENCE</scope>
    <source>
        <strain evidence="9">S27</strain>
    </source>
</reference>
<evidence type="ECO:0000256" key="5">
    <source>
        <dbReference type="ARBA" id="ARBA00022989"/>
    </source>
</evidence>
<dbReference type="Proteomes" id="UP000664382">
    <property type="component" value="Unassembled WGS sequence"/>
</dbReference>
<keyword evidence="6 7" id="KW-0472">Membrane</keyword>
<keyword evidence="2 7" id="KW-0813">Transport</keyword>
<evidence type="ECO:0000256" key="2">
    <source>
        <dbReference type="ARBA" id="ARBA00022448"/>
    </source>
</evidence>
<feature type="domain" description="ABC transmembrane type-1" evidence="8">
    <location>
        <begin position="111"/>
        <end position="311"/>
    </location>
</feature>
<protein>
    <submittedName>
        <fullName evidence="9">ABC transporter permease</fullName>
    </submittedName>
</protein>
<dbReference type="InterPro" id="IPR035906">
    <property type="entry name" value="MetI-like_sf"/>
</dbReference>
<keyword evidence="4 7" id="KW-0812">Transmembrane</keyword>
<evidence type="ECO:0000256" key="6">
    <source>
        <dbReference type="ARBA" id="ARBA00023136"/>
    </source>
</evidence>
<feature type="transmembrane region" description="Helical" evidence="7">
    <location>
        <begin position="149"/>
        <end position="176"/>
    </location>
</feature>
<dbReference type="RefSeq" id="WP_208098673.1">
    <property type="nucleotide sequence ID" value="NZ_JAGDYM010000015.1"/>
</dbReference>
<accession>A0A939S998</accession>
<evidence type="ECO:0000256" key="4">
    <source>
        <dbReference type="ARBA" id="ARBA00022692"/>
    </source>
</evidence>
<organism evidence="9 10">
    <name type="scientific">Leucobacter weissii</name>
    <dbReference type="NCBI Taxonomy" id="1983706"/>
    <lineage>
        <taxon>Bacteria</taxon>
        <taxon>Bacillati</taxon>
        <taxon>Actinomycetota</taxon>
        <taxon>Actinomycetes</taxon>
        <taxon>Micrococcales</taxon>
        <taxon>Microbacteriaceae</taxon>
        <taxon>Leucobacter</taxon>
    </lineage>
</organism>
<dbReference type="InterPro" id="IPR045621">
    <property type="entry name" value="BPD_transp_1_N"/>
</dbReference>
<feature type="transmembrane region" description="Helical" evidence="7">
    <location>
        <begin position="188"/>
        <end position="207"/>
    </location>
</feature>
<dbReference type="PANTHER" id="PTHR43163:SF6">
    <property type="entry name" value="DIPEPTIDE TRANSPORT SYSTEM PERMEASE PROTEIN DPPB-RELATED"/>
    <property type="match status" value="1"/>
</dbReference>
<gene>
    <name evidence="9" type="ORF">J4H92_13300</name>
</gene>
<dbReference type="GO" id="GO:0005886">
    <property type="term" value="C:plasma membrane"/>
    <property type="evidence" value="ECO:0007669"/>
    <property type="project" value="UniProtKB-SubCell"/>
</dbReference>
<evidence type="ECO:0000259" key="8">
    <source>
        <dbReference type="PROSITE" id="PS50928"/>
    </source>
</evidence>
<dbReference type="Gene3D" id="1.10.3720.10">
    <property type="entry name" value="MetI-like"/>
    <property type="match status" value="1"/>
</dbReference>
<evidence type="ECO:0000256" key="7">
    <source>
        <dbReference type="RuleBase" id="RU363032"/>
    </source>
</evidence>
<dbReference type="Pfam" id="PF19300">
    <property type="entry name" value="BPD_transp_1_N"/>
    <property type="match status" value="1"/>
</dbReference>
<evidence type="ECO:0000313" key="9">
    <source>
        <dbReference type="EMBL" id="MBO1902921.1"/>
    </source>
</evidence>
<dbReference type="PANTHER" id="PTHR43163">
    <property type="entry name" value="DIPEPTIDE TRANSPORT SYSTEM PERMEASE PROTEIN DPPB-RELATED"/>
    <property type="match status" value="1"/>
</dbReference>
<comment type="caution">
    <text evidence="9">The sequence shown here is derived from an EMBL/GenBank/DDBJ whole genome shotgun (WGS) entry which is preliminary data.</text>
</comment>
<evidence type="ECO:0000256" key="1">
    <source>
        <dbReference type="ARBA" id="ARBA00004651"/>
    </source>
</evidence>
<comment type="subcellular location">
    <subcellularLocation>
        <location evidence="1 7">Cell membrane</location>
        <topology evidence="1 7">Multi-pass membrane protein</topology>
    </subcellularLocation>
</comment>
<dbReference type="EMBL" id="JAGDYM010000015">
    <property type="protein sequence ID" value="MBO1902921.1"/>
    <property type="molecule type" value="Genomic_DNA"/>
</dbReference>
<dbReference type="AlphaFoldDB" id="A0A939S998"/>